<keyword evidence="6" id="KW-1185">Reference proteome</keyword>
<evidence type="ECO:0000256" key="2">
    <source>
        <dbReference type="ARBA" id="ARBA00023043"/>
    </source>
</evidence>
<reference evidence="5" key="2">
    <citation type="submission" date="2025-09" db="UniProtKB">
        <authorList>
            <consortium name="Ensembl"/>
        </authorList>
    </citation>
    <scope>IDENTIFICATION</scope>
</reference>
<evidence type="ECO:0000256" key="1">
    <source>
        <dbReference type="ARBA" id="ARBA00022737"/>
    </source>
</evidence>
<keyword evidence="4" id="KW-0732">Signal</keyword>
<sequence>NVKLMKWFMVHRALALLIPVTSWDAVDDSGISPLHSAAAGGHTQCLEMLLNAHYDPNFMLHPWVRRSYDDKRQSALYFAVSNDDVASTRVLLEGGAMPNQDPVKCLQVALRLGNYELINLLLRYGSNVNYYCRVNTTHFPSALQYALKDEVVLRMLCNYGYDVERCFDCPYGEGSHVPQGYEGWSDTVIKDTLVSSCLTFGVQCFWRVS</sequence>
<keyword evidence="1" id="KW-0677">Repeat</keyword>
<dbReference type="Gene3D" id="1.25.40.20">
    <property type="entry name" value="Ankyrin repeat-containing domain"/>
    <property type="match status" value="1"/>
</dbReference>
<dbReference type="PROSITE" id="PS50088">
    <property type="entry name" value="ANK_REPEAT"/>
    <property type="match status" value="1"/>
</dbReference>
<evidence type="ECO:0000313" key="5">
    <source>
        <dbReference type="Ensembl" id="ENSSGRP00000002587.1"/>
    </source>
</evidence>
<dbReference type="InterPro" id="IPR002110">
    <property type="entry name" value="Ankyrin_rpt"/>
</dbReference>
<evidence type="ECO:0000313" key="6">
    <source>
        <dbReference type="Proteomes" id="UP000472262"/>
    </source>
</evidence>
<dbReference type="OMA" id="MLLNAHY"/>
<dbReference type="PRINTS" id="PR01415">
    <property type="entry name" value="ANKYRIN"/>
</dbReference>
<feature type="repeat" description="ANK" evidence="3">
    <location>
        <begin position="29"/>
        <end position="61"/>
    </location>
</feature>
<dbReference type="PANTHER" id="PTHR24198">
    <property type="entry name" value="ANKYRIN REPEAT AND PROTEIN KINASE DOMAIN-CONTAINING PROTEIN"/>
    <property type="match status" value="1"/>
</dbReference>
<feature type="signal peptide" evidence="4">
    <location>
        <begin position="1"/>
        <end position="25"/>
    </location>
</feature>
<dbReference type="Proteomes" id="UP000472262">
    <property type="component" value="Unassembled WGS sequence"/>
</dbReference>
<accession>A0A672K260</accession>
<evidence type="ECO:0000256" key="4">
    <source>
        <dbReference type="SAM" id="SignalP"/>
    </source>
</evidence>
<dbReference type="PROSITE" id="PS50297">
    <property type="entry name" value="ANK_REP_REGION"/>
    <property type="match status" value="1"/>
</dbReference>
<proteinExistence type="predicted"/>
<feature type="chain" id="PRO_5025490302" evidence="4">
    <location>
        <begin position="26"/>
        <end position="209"/>
    </location>
</feature>
<keyword evidence="2 3" id="KW-0040">ANK repeat</keyword>
<dbReference type="SUPFAM" id="SSF48403">
    <property type="entry name" value="Ankyrin repeat"/>
    <property type="match status" value="1"/>
</dbReference>
<protein>
    <submittedName>
        <fullName evidence="5">Ankyrin repeat and SOCS box containing 14a</fullName>
    </submittedName>
</protein>
<dbReference type="InterPro" id="IPR036770">
    <property type="entry name" value="Ankyrin_rpt-contain_sf"/>
</dbReference>
<dbReference type="AlphaFoldDB" id="A0A672K260"/>
<dbReference type="SMART" id="SM00248">
    <property type="entry name" value="ANK"/>
    <property type="match status" value="4"/>
</dbReference>
<dbReference type="GO" id="GO:0005737">
    <property type="term" value="C:cytoplasm"/>
    <property type="evidence" value="ECO:0007669"/>
    <property type="project" value="TreeGrafter"/>
</dbReference>
<reference evidence="5" key="1">
    <citation type="submission" date="2025-08" db="UniProtKB">
        <authorList>
            <consortium name="Ensembl"/>
        </authorList>
    </citation>
    <scope>IDENTIFICATION</scope>
</reference>
<evidence type="ECO:0000256" key="3">
    <source>
        <dbReference type="PROSITE-ProRule" id="PRU00023"/>
    </source>
</evidence>
<organism evidence="5 6">
    <name type="scientific">Sinocyclocheilus grahami</name>
    <name type="common">Dianchi golden-line fish</name>
    <name type="synonym">Barbus grahami</name>
    <dbReference type="NCBI Taxonomy" id="75366"/>
    <lineage>
        <taxon>Eukaryota</taxon>
        <taxon>Metazoa</taxon>
        <taxon>Chordata</taxon>
        <taxon>Craniata</taxon>
        <taxon>Vertebrata</taxon>
        <taxon>Euteleostomi</taxon>
        <taxon>Actinopterygii</taxon>
        <taxon>Neopterygii</taxon>
        <taxon>Teleostei</taxon>
        <taxon>Ostariophysi</taxon>
        <taxon>Cypriniformes</taxon>
        <taxon>Cyprinidae</taxon>
        <taxon>Cyprininae</taxon>
        <taxon>Sinocyclocheilus</taxon>
    </lineage>
</organism>
<dbReference type="Pfam" id="PF12796">
    <property type="entry name" value="Ank_2"/>
    <property type="match status" value="1"/>
</dbReference>
<dbReference type="Ensembl" id="ENSSGRT00000002839.1">
    <property type="protein sequence ID" value="ENSSGRP00000002587.1"/>
    <property type="gene ID" value="ENSSGRG00000001653.1"/>
</dbReference>
<name>A0A672K260_SINGR</name>
<dbReference type="PANTHER" id="PTHR24198:SF176">
    <property type="entry name" value="ANKYRIN REPEAT AND SOCS BOX CONTAINING 14"/>
    <property type="match status" value="1"/>
</dbReference>
<dbReference type="InParanoid" id="A0A672K260"/>